<sequence length="140" mass="16646">MEVYWVWTMEEEDKEESNSSRVVLEIPVRLFTYRNLVKEIVLTRHAILDGEIGGIRGFSAWNHSRDEVVRMDFWECFSLLMKWGFIMEWVFHSGVLRISGGLIFGGTVVQTMILVIITMRTNWEVEGFKFMFRISWKEKE</sequence>
<protein>
    <submittedName>
        <fullName evidence="2">Protein DETOXIFICATION 27-like</fullName>
    </submittedName>
</protein>
<reference evidence="2 3" key="1">
    <citation type="submission" date="2019-08" db="EMBL/GenBank/DDBJ databases">
        <title>Draft genome sequences of two oriental melons (Cucumis melo L. var makuwa).</title>
        <authorList>
            <person name="Kwon S.-Y."/>
        </authorList>
    </citation>
    <scope>NUCLEOTIDE SEQUENCE [LARGE SCALE GENOMIC DNA]</scope>
    <source>
        <strain evidence="3">cv. Chang Bougi</strain>
        <tissue evidence="2">Leaf</tissue>
    </source>
</reference>
<evidence type="ECO:0000313" key="3">
    <source>
        <dbReference type="Proteomes" id="UP000321947"/>
    </source>
</evidence>
<dbReference type="AlphaFoldDB" id="A0A5D3BKB3"/>
<proteinExistence type="predicted"/>
<gene>
    <name evidence="2" type="ORF">E5676_scaffold252G00190</name>
</gene>
<keyword evidence="1" id="KW-1133">Transmembrane helix</keyword>
<accession>A0A5D3BKB3</accession>
<dbReference type="Proteomes" id="UP000321947">
    <property type="component" value="Unassembled WGS sequence"/>
</dbReference>
<dbReference type="EMBL" id="SSTD01017590">
    <property type="protein sequence ID" value="TYJ99743.1"/>
    <property type="molecule type" value="Genomic_DNA"/>
</dbReference>
<keyword evidence="1" id="KW-0472">Membrane</keyword>
<evidence type="ECO:0000313" key="2">
    <source>
        <dbReference type="EMBL" id="TYJ99743.1"/>
    </source>
</evidence>
<feature type="transmembrane region" description="Helical" evidence="1">
    <location>
        <begin position="98"/>
        <end position="119"/>
    </location>
</feature>
<keyword evidence="1" id="KW-0812">Transmembrane</keyword>
<comment type="caution">
    <text evidence="2">The sequence shown here is derived from an EMBL/GenBank/DDBJ whole genome shotgun (WGS) entry which is preliminary data.</text>
</comment>
<name>A0A5D3BKB3_CUCMM</name>
<organism evidence="2 3">
    <name type="scientific">Cucumis melo var. makuwa</name>
    <name type="common">Oriental melon</name>
    <dbReference type="NCBI Taxonomy" id="1194695"/>
    <lineage>
        <taxon>Eukaryota</taxon>
        <taxon>Viridiplantae</taxon>
        <taxon>Streptophyta</taxon>
        <taxon>Embryophyta</taxon>
        <taxon>Tracheophyta</taxon>
        <taxon>Spermatophyta</taxon>
        <taxon>Magnoliopsida</taxon>
        <taxon>eudicotyledons</taxon>
        <taxon>Gunneridae</taxon>
        <taxon>Pentapetalae</taxon>
        <taxon>rosids</taxon>
        <taxon>fabids</taxon>
        <taxon>Cucurbitales</taxon>
        <taxon>Cucurbitaceae</taxon>
        <taxon>Benincaseae</taxon>
        <taxon>Cucumis</taxon>
    </lineage>
</organism>
<evidence type="ECO:0000256" key="1">
    <source>
        <dbReference type="SAM" id="Phobius"/>
    </source>
</evidence>